<organism evidence="1 2">
    <name type="scientific">Stephanodiscus triporus</name>
    <dbReference type="NCBI Taxonomy" id="2934178"/>
    <lineage>
        <taxon>Eukaryota</taxon>
        <taxon>Sar</taxon>
        <taxon>Stramenopiles</taxon>
        <taxon>Ochrophyta</taxon>
        <taxon>Bacillariophyta</taxon>
        <taxon>Coscinodiscophyceae</taxon>
        <taxon>Thalassiosirophycidae</taxon>
        <taxon>Stephanodiscales</taxon>
        <taxon>Stephanodiscaceae</taxon>
        <taxon>Stephanodiscus</taxon>
    </lineage>
</organism>
<keyword evidence="2" id="KW-1185">Reference proteome</keyword>
<reference evidence="1 2" key="1">
    <citation type="submission" date="2024-10" db="EMBL/GenBank/DDBJ databases">
        <title>Updated reference genomes for cyclostephanoid diatoms.</title>
        <authorList>
            <person name="Roberts W.R."/>
            <person name="Alverson A.J."/>
        </authorList>
    </citation>
    <scope>NUCLEOTIDE SEQUENCE [LARGE SCALE GENOMIC DNA]</scope>
    <source>
        <strain evidence="1 2">AJA276-08</strain>
    </source>
</reference>
<name>A0ABD3MSK5_9STRA</name>
<dbReference type="Proteomes" id="UP001530315">
    <property type="component" value="Unassembled WGS sequence"/>
</dbReference>
<protein>
    <submittedName>
        <fullName evidence="1">Uncharacterized protein</fullName>
    </submittedName>
</protein>
<dbReference type="EMBL" id="JALLAZ020001742">
    <property type="protein sequence ID" value="KAL3765836.1"/>
    <property type="molecule type" value="Genomic_DNA"/>
</dbReference>
<sequence length="426" mass="49042">MIQNGKYIMIDDHFRPEYKSNTLLTSSEREAKKGLRTELKFQRKVTKLENRIKHAIIRNDPVVERSAREELKDLLSKEDDCHRDGGQQCNQHRHHSSFQCVLCPSNDNEGDNGTKQAALDEVLSIFRRLLSSIDDIEKEKIRIEKMEQIEKSKLLLWNMTKGTQTKCMFEDITALRGYARKKFHGRAALIIKSLGKLSPTSIEKATASLNLHLESQQQHEIEEQREIMVMCWKKLRNIKRVCSLGCGPGNDAVGMVSFLRHFFKGKDPLERVFMLDFSIKEWKDAILDDLVRILVPEFAIMIDCGRCDVTNPMDNATVEQYIDSDIFLFSYLLTETRNNWDHFLVQLVGLAKAGALFYFAEPVPWQLHRLMRRATDGCLSSATPDIDYSPLKKLRFVWVDSSMHLPKMQKLDGRNGGPAILLAVKL</sequence>
<accession>A0ABD3MSK5</accession>
<proteinExistence type="predicted"/>
<comment type="caution">
    <text evidence="1">The sequence shown here is derived from an EMBL/GenBank/DDBJ whole genome shotgun (WGS) entry which is preliminary data.</text>
</comment>
<evidence type="ECO:0000313" key="2">
    <source>
        <dbReference type="Proteomes" id="UP001530315"/>
    </source>
</evidence>
<gene>
    <name evidence="1" type="ORF">ACHAW5_004153</name>
</gene>
<dbReference type="AlphaFoldDB" id="A0ABD3MSK5"/>
<evidence type="ECO:0000313" key="1">
    <source>
        <dbReference type="EMBL" id="KAL3765836.1"/>
    </source>
</evidence>